<organism evidence="2 3">
    <name type="scientific">Candidatus Stercoripulliclostridium merdipullorum</name>
    <dbReference type="NCBI Taxonomy" id="2840952"/>
    <lineage>
        <taxon>Bacteria</taxon>
        <taxon>Bacillati</taxon>
        <taxon>Bacillota</taxon>
        <taxon>Clostridia</taxon>
        <taxon>Eubacteriales</taxon>
        <taxon>Candidatus Stercoripulliclostridium</taxon>
    </lineage>
</organism>
<protein>
    <submittedName>
        <fullName evidence="2">Sporulation protein YunB</fullName>
    </submittedName>
</protein>
<keyword evidence="1" id="KW-0472">Membrane</keyword>
<reference evidence="2" key="1">
    <citation type="submission" date="2020-10" db="EMBL/GenBank/DDBJ databases">
        <authorList>
            <person name="Gilroy R."/>
        </authorList>
    </citation>
    <scope>NUCLEOTIDE SEQUENCE</scope>
    <source>
        <strain evidence="2">23406</strain>
    </source>
</reference>
<keyword evidence="1" id="KW-1133">Transmembrane helix</keyword>
<evidence type="ECO:0000313" key="3">
    <source>
        <dbReference type="Proteomes" id="UP000886891"/>
    </source>
</evidence>
<reference evidence="2" key="2">
    <citation type="journal article" date="2021" name="PeerJ">
        <title>Extensive microbial diversity within the chicken gut microbiome revealed by metagenomics and culture.</title>
        <authorList>
            <person name="Gilroy R."/>
            <person name="Ravi A."/>
            <person name="Getino M."/>
            <person name="Pursley I."/>
            <person name="Horton D.L."/>
            <person name="Alikhan N.F."/>
            <person name="Baker D."/>
            <person name="Gharbi K."/>
            <person name="Hall N."/>
            <person name="Watson M."/>
            <person name="Adriaenssens E.M."/>
            <person name="Foster-Nyarko E."/>
            <person name="Jarju S."/>
            <person name="Secka A."/>
            <person name="Antonio M."/>
            <person name="Oren A."/>
            <person name="Chaudhuri R.R."/>
            <person name="La Ragione R."/>
            <person name="Hildebrand F."/>
            <person name="Pallen M.J."/>
        </authorList>
    </citation>
    <scope>NUCLEOTIDE SEQUENCE</scope>
    <source>
        <strain evidence="2">23406</strain>
    </source>
</reference>
<dbReference type="InterPro" id="IPR014197">
    <property type="entry name" value="Sporulation_prot_YunB"/>
</dbReference>
<proteinExistence type="predicted"/>
<gene>
    <name evidence="2" type="primary">yunB</name>
    <name evidence="2" type="ORF">IAB14_03000</name>
</gene>
<dbReference type="Proteomes" id="UP000886891">
    <property type="component" value="Unassembled WGS sequence"/>
</dbReference>
<dbReference type="NCBIfam" id="TIGR02832">
    <property type="entry name" value="spo_yunB"/>
    <property type="match status" value="1"/>
</dbReference>
<accession>A0A9D1NCF3</accession>
<name>A0A9D1NCF3_9FIRM</name>
<dbReference type="AlphaFoldDB" id="A0A9D1NCF3"/>
<sequence>MFAGVVRIFKRENRRKRIALFLLLAIVAGAIAFYAAVVFPTIRAISTEQTRAVTLQAINRAGVNIRSFEGFYGEFYEYHKNEAGDIVLITSNHANINAMMLFAQKEIQDTLDAVENWEIRVPLGAFSGSAFLSEFGPEITMTVLPVGTVQIGLHSYFFSEGINQTLHRIVMRIETTSEIMIPFKTETVRLTTDLLISEDVIVGKVPDSYITGISEDNIFDLLP</sequence>
<evidence type="ECO:0000313" key="2">
    <source>
        <dbReference type="EMBL" id="HIV00067.1"/>
    </source>
</evidence>
<dbReference type="EMBL" id="DVOH01000022">
    <property type="protein sequence ID" value="HIV00067.1"/>
    <property type="molecule type" value="Genomic_DNA"/>
</dbReference>
<evidence type="ECO:0000256" key="1">
    <source>
        <dbReference type="SAM" id="Phobius"/>
    </source>
</evidence>
<feature type="transmembrane region" description="Helical" evidence="1">
    <location>
        <begin position="20"/>
        <end position="42"/>
    </location>
</feature>
<keyword evidence="1" id="KW-0812">Transmembrane</keyword>
<comment type="caution">
    <text evidence="2">The sequence shown here is derived from an EMBL/GenBank/DDBJ whole genome shotgun (WGS) entry which is preliminary data.</text>
</comment>
<dbReference type="Pfam" id="PF09560">
    <property type="entry name" value="Spore_YunB"/>
    <property type="match status" value="1"/>
</dbReference>